<dbReference type="InterPro" id="IPR012353">
    <property type="entry name" value="UCP015244"/>
</dbReference>
<protein>
    <submittedName>
        <fullName evidence="4">DUF4910 domain-containing protein</fullName>
    </submittedName>
</protein>
<feature type="domain" description="DUF4910" evidence="3">
    <location>
        <begin position="2"/>
        <end position="341"/>
    </location>
</feature>
<dbReference type="Pfam" id="PF16221">
    <property type="entry name" value="HTH_47"/>
    <property type="match status" value="1"/>
</dbReference>
<comment type="caution">
    <text evidence="4">The sequence shown here is derived from an EMBL/GenBank/DDBJ whole genome shotgun (WGS) entry which is preliminary data.</text>
</comment>
<dbReference type="PIRSF" id="PIRSF015244">
    <property type="entry name" value="UCP015244"/>
    <property type="match status" value="1"/>
</dbReference>
<dbReference type="CDD" id="cd05644">
    <property type="entry name" value="M28_like"/>
    <property type="match status" value="1"/>
</dbReference>
<name>A0A7C9QVH4_9PROT</name>
<feature type="domain" description="DUF2172" evidence="1">
    <location>
        <begin position="53"/>
        <end position="143"/>
    </location>
</feature>
<gene>
    <name evidence="4" type="ORF">G4223_13660</name>
</gene>
<dbReference type="Proteomes" id="UP000480684">
    <property type="component" value="Unassembled WGS sequence"/>
</dbReference>
<dbReference type="Gene3D" id="3.50.30.90">
    <property type="match status" value="1"/>
</dbReference>
<dbReference type="SUPFAM" id="SSF53187">
    <property type="entry name" value="Zn-dependent exopeptidases"/>
    <property type="match status" value="1"/>
</dbReference>
<keyword evidence="5" id="KW-1185">Reference proteome</keyword>
<organism evidence="4 5">
    <name type="scientific">Magnetospirillum aberrantis SpK</name>
    <dbReference type="NCBI Taxonomy" id="908842"/>
    <lineage>
        <taxon>Bacteria</taxon>
        <taxon>Pseudomonadati</taxon>
        <taxon>Pseudomonadota</taxon>
        <taxon>Alphaproteobacteria</taxon>
        <taxon>Rhodospirillales</taxon>
        <taxon>Rhodospirillaceae</taxon>
        <taxon>Magnetospirillum</taxon>
    </lineage>
</organism>
<dbReference type="InterPro" id="IPR032622">
    <property type="entry name" value="UCP01524_HTH"/>
</dbReference>
<dbReference type="InterPro" id="IPR032610">
    <property type="entry name" value="DUF2172"/>
</dbReference>
<proteinExistence type="predicted"/>
<dbReference type="Gene3D" id="1.10.10.10">
    <property type="entry name" value="Winged helix-like DNA-binding domain superfamily/Winged helix DNA-binding domain"/>
    <property type="match status" value="1"/>
</dbReference>
<reference evidence="4 5" key="1">
    <citation type="submission" date="2020-02" db="EMBL/GenBank/DDBJ databases">
        <authorList>
            <person name="Dziuba M."/>
            <person name="Kuznetsov B."/>
            <person name="Mardanov A."/>
            <person name="Ravin N."/>
            <person name="Grouzdev D."/>
        </authorList>
    </citation>
    <scope>NUCLEOTIDE SEQUENCE [LARGE SCALE GENOMIC DNA]</scope>
    <source>
        <strain evidence="4 5">SpK</strain>
    </source>
</reference>
<accession>A0A7C9QVH4</accession>
<feature type="domain" description="UCP01524 winged helix-turn-helix" evidence="2">
    <location>
        <begin position="342"/>
        <end position="415"/>
    </location>
</feature>
<evidence type="ECO:0000313" key="5">
    <source>
        <dbReference type="Proteomes" id="UP000480684"/>
    </source>
</evidence>
<evidence type="ECO:0000259" key="1">
    <source>
        <dbReference type="Pfam" id="PF09940"/>
    </source>
</evidence>
<dbReference type="Gene3D" id="3.40.630.10">
    <property type="entry name" value="Zn peptidases"/>
    <property type="match status" value="1"/>
</dbReference>
<dbReference type="EMBL" id="JAAIYP010000039">
    <property type="protein sequence ID" value="NFV81159.1"/>
    <property type="molecule type" value="Genomic_DNA"/>
</dbReference>
<dbReference type="InterPro" id="IPR036388">
    <property type="entry name" value="WH-like_DNA-bd_sf"/>
</dbReference>
<evidence type="ECO:0000259" key="2">
    <source>
        <dbReference type="Pfam" id="PF16221"/>
    </source>
</evidence>
<sequence>MYRWASDLFPICRSITGTGVRTTLDYLRNLLPEMTVHAVPSGTPAFDWSTPDEWNIEDAWLEHEDGERICSFTDSNLHVMSYSVPVDRWLTLEELQPHLHSFDRLPEAIPYVTSYYAHNWGFCLPHAKRAALKPGRYHAVIRSRLEPGELNYGELILPGRESREVLLSTYICHPSMANNELSGPVVTTALARWLAGRDRRYTYRIVFAPETIGSIIYLSRNLERMKERTIAGYVVTCVGDDRTYSYLPSRLGGTLADRVAQHVLAHHAGSFDRYTFLQRGSDERQYCFPGINLPVCLVMRSKFATYPEYHTSADDLSVISPAGLQGGFDALRKCIEVIEANRTWRVTTLCEPQLGRRGLYPNVAPKGGVRPLNMMHLIHYADGNHDLLEIAERTGQFALDLAEFVPRLAEAGLLAEVPA</sequence>
<evidence type="ECO:0000259" key="3">
    <source>
        <dbReference type="Pfam" id="PF16254"/>
    </source>
</evidence>
<dbReference type="AlphaFoldDB" id="A0A7C9QVH4"/>
<dbReference type="Pfam" id="PF16254">
    <property type="entry name" value="DUF4910"/>
    <property type="match status" value="1"/>
</dbReference>
<evidence type="ECO:0000313" key="4">
    <source>
        <dbReference type="EMBL" id="NFV81159.1"/>
    </source>
</evidence>
<dbReference type="Pfam" id="PF09940">
    <property type="entry name" value="DUF2172"/>
    <property type="match status" value="1"/>
</dbReference>
<dbReference type="InterPro" id="IPR032589">
    <property type="entry name" value="DUF4910"/>
</dbReference>